<dbReference type="STRING" id="4540.A0A3L6R7R3"/>
<dbReference type="Proteomes" id="UP000275267">
    <property type="component" value="Unassembled WGS sequence"/>
</dbReference>
<organism evidence="3 4">
    <name type="scientific">Panicum miliaceum</name>
    <name type="common">Proso millet</name>
    <name type="synonym">Broomcorn millet</name>
    <dbReference type="NCBI Taxonomy" id="4540"/>
    <lineage>
        <taxon>Eukaryota</taxon>
        <taxon>Viridiplantae</taxon>
        <taxon>Streptophyta</taxon>
        <taxon>Embryophyta</taxon>
        <taxon>Tracheophyta</taxon>
        <taxon>Spermatophyta</taxon>
        <taxon>Magnoliopsida</taxon>
        <taxon>Liliopsida</taxon>
        <taxon>Poales</taxon>
        <taxon>Poaceae</taxon>
        <taxon>PACMAD clade</taxon>
        <taxon>Panicoideae</taxon>
        <taxon>Panicodae</taxon>
        <taxon>Paniceae</taxon>
        <taxon>Panicinae</taxon>
        <taxon>Panicum</taxon>
        <taxon>Panicum sect. Panicum</taxon>
    </lineage>
</organism>
<evidence type="ECO:0000259" key="2">
    <source>
        <dbReference type="PROSITE" id="PS50144"/>
    </source>
</evidence>
<comment type="caution">
    <text evidence="3">The sequence shown here is derived from an EMBL/GenBank/DDBJ whole genome shotgun (WGS) entry which is preliminary data.</text>
</comment>
<dbReference type="OrthoDB" id="10249567at2759"/>
<reference evidence="4" key="1">
    <citation type="journal article" date="2019" name="Nat. Commun.">
        <title>The genome of broomcorn millet.</title>
        <authorList>
            <person name="Zou C."/>
            <person name="Miki D."/>
            <person name="Li D."/>
            <person name="Tang Q."/>
            <person name="Xiao L."/>
            <person name="Rajput S."/>
            <person name="Deng P."/>
            <person name="Jia W."/>
            <person name="Huang R."/>
            <person name="Zhang M."/>
            <person name="Sun Y."/>
            <person name="Hu J."/>
            <person name="Fu X."/>
            <person name="Schnable P.S."/>
            <person name="Li F."/>
            <person name="Zhang H."/>
            <person name="Feng B."/>
            <person name="Zhu X."/>
            <person name="Liu R."/>
            <person name="Schnable J.C."/>
            <person name="Zhu J.-K."/>
            <person name="Zhang H."/>
        </authorList>
    </citation>
    <scope>NUCLEOTIDE SEQUENCE [LARGE SCALE GENOMIC DNA]</scope>
</reference>
<dbReference type="InterPro" id="IPR002083">
    <property type="entry name" value="MATH/TRAF_dom"/>
</dbReference>
<gene>
    <name evidence="3" type="ORF">C2845_PM06G34410</name>
</gene>
<protein>
    <submittedName>
        <fullName evidence="3">BTB/POZ and MATH domain-containing protein 2-like</fullName>
    </submittedName>
</protein>
<evidence type="ECO:0000313" key="4">
    <source>
        <dbReference type="Proteomes" id="UP000275267"/>
    </source>
</evidence>
<dbReference type="InterPro" id="IPR045005">
    <property type="entry name" value="BPM1-6"/>
</dbReference>
<proteinExistence type="predicted"/>
<feature type="region of interest" description="Disordered" evidence="1">
    <location>
        <begin position="45"/>
        <end position="78"/>
    </location>
</feature>
<dbReference type="PROSITE" id="PS50144">
    <property type="entry name" value="MATH"/>
    <property type="match status" value="1"/>
</dbReference>
<dbReference type="GO" id="GO:0016567">
    <property type="term" value="P:protein ubiquitination"/>
    <property type="evidence" value="ECO:0007669"/>
    <property type="project" value="InterPro"/>
</dbReference>
<dbReference type="PANTHER" id="PTHR26379:SF187">
    <property type="entry name" value="OS07G0655300 PROTEIN"/>
    <property type="match status" value="1"/>
</dbReference>
<dbReference type="SUPFAM" id="SSF49599">
    <property type="entry name" value="TRAF domain-like"/>
    <property type="match status" value="1"/>
</dbReference>
<dbReference type="PANTHER" id="PTHR26379">
    <property type="entry name" value="BTB/POZ AND MATH DOMAIN-CONTAINING PROTEIN 1"/>
    <property type="match status" value="1"/>
</dbReference>
<keyword evidence="4" id="KW-1185">Reference proteome</keyword>
<evidence type="ECO:0000256" key="1">
    <source>
        <dbReference type="SAM" id="MobiDB-lite"/>
    </source>
</evidence>
<dbReference type="AlphaFoldDB" id="A0A3L6R7R3"/>
<evidence type="ECO:0000313" key="3">
    <source>
        <dbReference type="EMBL" id="RLM98330.1"/>
    </source>
</evidence>
<dbReference type="EMBL" id="PQIB02000009">
    <property type="protein sequence ID" value="RLM98330.1"/>
    <property type="molecule type" value="Genomic_DNA"/>
</dbReference>
<feature type="domain" description="MATH" evidence="2">
    <location>
        <begin position="160"/>
        <end position="292"/>
    </location>
</feature>
<dbReference type="Gene3D" id="2.60.210.10">
    <property type="entry name" value="Apoptosis, Tumor Necrosis Factor Receptor Associated Protein 2, Chain A"/>
    <property type="match status" value="1"/>
</dbReference>
<sequence length="317" mass="34256">MESSSKDLKGHANVAPLTKEIQGVQARRRVPFAVVEEARAPTADARRRECIHGGGSPVRRSPPGRWRIPHPTQGPWEEGRQRLAPTAAACRRGGIRGGGSAPNAHPLGGRMAGIHSISSSTTPALRRRIDHVVGTGPHVAAAVRATRARGAVRLGDARATGTHLHRIDGYSLVDGAVATGKAVRSSRFLVGGHQWELLYYPNGVNHLHRGFVSVDLALAGCGEPTATATASYRVTILDYAGNPVHSRIVGPRAFDRRASTWTGVEELVATEELAKTAPFLIKDDRLNVRCDVAVLVVETKTRNRWFMQLDRAINGFR</sequence>
<dbReference type="InterPro" id="IPR008974">
    <property type="entry name" value="TRAF-like"/>
</dbReference>
<dbReference type="CDD" id="cd00121">
    <property type="entry name" value="MATH"/>
    <property type="match status" value="1"/>
</dbReference>
<accession>A0A3L6R7R3</accession>
<dbReference type="Pfam" id="PF22486">
    <property type="entry name" value="MATH_2"/>
    <property type="match status" value="1"/>
</dbReference>
<feature type="compositionally biased region" description="Low complexity" evidence="1">
    <location>
        <begin position="57"/>
        <end position="66"/>
    </location>
</feature>
<name>A0A3L6R7R3_PANMI</name>